<comment type="caution">
    <text evidence="2">The sequence shown here is derived from an EMBL/GenBank/DDBJ whole genome shotgun (WGS) entry which is preliminary data.</text>
</comment>
<evidence type="ECO:0000313" key="3">
    <source>
        <dbReference type="Proteomes" id="UP000317650"/>
    </source>
</evidence>
<proteinExistence type="predicted"/>
<protein>
    <submittedName>
        <fullName evidence="2">Uncharacterized protein</fullName>
    </submittedName>
</protein>
<accession>A0A4S8I7R6</accession>
<dbReference type="EMBL" id="PYDT01000011">
    <property type="protein sequence ID" value="THU43881.1"/>
    <property type="molecule type" value="Genomic_DNA"/>
</dbReference>
<keyword evidence="3" id="KW-1185">Reference proteome</keyword>
<evidence type="ECO:0000313" key="2">
    <source>
        <dbReference type="EMBL" id="THU43881.1"/>
    </source>
</evidence>
<dbReference type="Proteomes" id="UP000317650">
    <property type="component" value="Chromosome 2"/>
</dbReference>
<name>A0A4S8I7R6_MUSBA</name>
<evidence type="ECO:0000256" key="1">
    <source>
        <dbReference type="SAM" id="MobiDB-lite"/>
    </source>
</evidence>
<sequence length="54" mass="5831">MDPPFTAPLDPEVPFLPPAPPPPPPPPPAGILDSCLDPLLHSKSMMWGNRMEAF</sequence>
<reference evidence="2 3" key="1">
    <citation type="journal article" date="2019" name="Nat. Plants">
        <title>Genome sequencing of Musa balbisiana reveals subgenome evolution and function divergence in polyploid bananas.</title>
        <authorList>
            <person name="Yao X."/>
        </authorList>
    </citation>
    <scope>NUCLEOTIDE SEQUENCE [LARGE SCALE GENOMIC DNA]</scope>
    <source>
        <strain evidence="3">cv. DH-PKW</strain>
        <tissue evidence="2">Leaves</tissue>
    </source>
</reference>
<dbReference type="AlphaFoldDB" id="A0A4S8I7R6"/>
<organism evidence="2 3">
    <name type="scientific">Musa balbisiana</name>
    <name type="common">Banana</name>
    <dbReference type="NCBI Taxonomy" id="52838"/>
    <lineage>
        <taxon>Eukaryota</taxon>
        <taxon>Viridiplantae</taxon>
        <taxon>Streptophyta</taxon>
        <taxon>Embryophyta</taxon>
        <taxon>Tracheophyta</taxon>
        <taxon>Spermatophyta</taxon>
        <taxon>Magnoliopsida</taxon>
        <taxon>Liliopsida</taxon>
        <taxon>Zingiberales</taxon>
        <taxon>Musaceae</taxon>
        <taxon>Musa</taxon>
    </lineage>
</organism>
<feature type="region of interest" description="Disordered" evidence="1">
    <location>
        <begin position="1"/>
        <end position="33"/>
    </location>
</feature>
<gene>
    <name evidence="2" type="ORF">C4D60_Mb02t01500</name>
</gene>
<feature type="compositionally biased region" description="Pro residues" evidence="1">
    <location>
        <begin position="14"/>
        <end position="29"/>
    </location>
</feature>